<gene>
    <name evidence="13" type="ORF">BCR44DRAFT_1441755</name>
</gene>
<feature type="transmembrane region" description="Helical" evidence="11">
    <location>
        <begin position="541"/>
        <end position="560"/>
    </location>
</feature>
<dbReference type="InterPro" id="IPR029044">
    <property type="entry name" value="Nucleotide-diphossugar_trans"/>
</dbReference>
<dbReference type="CDD" id="cd04190">
    <property type="entry name" value="Chitin_synth_C"/>
    <property type="match status" value="1"/>
</dbReference>
<dbReference type="GO" id="GO:0030428">
    <property type="term" value="C:cell septum"/>
    <property type="evidence" value="ECO:0007669"/>
    <property type="project" value="TreeGrafter"/>
</dbReference>
<name>A0A1Y2HAT1_9FUNG</name>
<dbReference type="GO" id="GO:0006031">
    <property type="term" value="P:chitin biosynthetic process"/>
    <property type="evidence" value="ECO:0007669"/>
    <property type="project" value="TreeGrafter"/>
</dbReference>
<dbReference type="InterPro" id="IPR054295">
    <property type="entry name" value="CHS4-like_dom"/>
</dbReference>
<dbReference type="PANTHER" id="PTHR22914">
    <property type="entry name" value="CHITIN SYNTHASE"/>
    <property type="match status" value="1"/>
</dbReference>
<sequence>MGGNLMVFNGRVLDLSPYFKSNSRFLGEELHAELLSLLGKDASYALSRNTQLANSAACLQALYTVGFVDTDSPGCIASQIILSLSLILILGVVLTRFFLAVAFDWVLSWRLGKLQVSRAAFAQLHRPGRKRLTAFLGKDKHGTPSQSDFTLPDATPIPDELRPYYTVVLVTCYSESEAELTKTLDSVAATEFPDEQKLLFVVADGIITGKGQSKSTPETVLGLMDEILRHNKARVHVGWYKCGEHRTPMVVVVKSGNDDEQGKPKPGNRGKRDGQIILMDFFSKIMLGERLCPLQFDLFYKIFGLTGVHPLKYEIVLMVDADTNVFLPDSLPRMVACMAQDSSIMGLCGETRIENKSQSWVTRIQVFEYYISHHLGKSFESIFGGVTCLPGCFCMYRLKVQRPDKLWVPILCSPVIITAYSENVVDTLHKKNLLSLGEDRYLSTLMLRNFPKRKMMFVPRALCRTIVPHTLNMLLSQRRRWINSTIHNLLELVLVRQLCGTFCFSMQFVVMMELFGTVSLPVAIIMTFYLIFQTILGNVQLIPLVMLVCILGLPAVLIMLTTRKFVYIYWMIIFLSSLPVWNFLLPVYAFWHFDDFSWGATRKVDGEHAQGDHSKREGEFDATKIPFLHVEDWTRMINGLPPVAEPLASAAVKPSDLPVTLYPAPDTTESGRNQGLGAAGLDMDRASVIGSAIGQRSSKLRRKTNSATTRGPQL</sequence>
<keyword evidence="9" id="KW-0325">Glycoprotein</keyword>
<evidence type="ECO:0000256" key="6">
    <source>
        <dbReference type="ARBA" id="ARBA00022692"/>
    </source>
</evidence>
<keyword evidence="5" id="KW-0808">Transferase</keyword>
<dbReference type="OrthoDB" id="370884at2759"/>
<evidence type="ECO:0000256" key="9">
    <source>
        <dbReference type="ARBA" id="ARBA00023180"/>
    </source>
</evidence>
<proteinExistence type="predicted"/>
<comment type="caution">
    <text evidence="13">The sequence shown here is derived from an EMBL/GenBank/DDBJ whole genome shotgun (WGS) entry which is preliminary data.</text>
</comment>
<keyword evidence="7 11" id="KW-1133">Transmembrane helix</keyword>
<evidence type="ECO:0000256" key="4">
    <source>
        <dbReference type="ARBA" id="ARBA00022676"/>
    </source>
</evidence>
<evidence type="ECO:0000256" key="10">
    <source>
        <dbReference type="SAM" id="MobiDB-lite"/>
    </source>
</evidence>
<dbReference type="AlphaFoldDB" id="A0A1Y2HAT1"/>
<dbReference type="InterPro" id="IPR004835">
    <property type="entry name" value="Chitin_synth"/>
</dbReference>
<accession>A0A1Y2HAT1</accession>
<dbReference type="Pfam" id="PF22997">
    <property type="entry name" value="CHS4"/>
    <property type="match status" value="1"/>
</dbReference>
<dbReference type="Gene3D" id="3.90.550.10">
    <property type="entry name" value="Spore Coat Polysaccharide Biosynthesis Protein SpsA, Chain A"/>
    <property type="match status" value="1"/>
</dbReference>
<keyword evidence="4" id="KW-0328">Glycosyltransferase</keyword>
<feature type="transmembrane region" description="Helical" evidence="11">
    <location>
        <begin position="80"/>
        <end position="107"/>
    </location>
</feature>
<evidence type="ECO:0000256" key="7">
    <source>
        <dbReference type="ARBA" id="ARBA00022989"/>
    </source>
</evidence>
<organism evidence="13 14">
    <name type="scientific">Catenaria anguillulae PL171</name>
    <dbReference type="NCBI Taxonomy" id="765915"/>
    <lineage>
        <taxon>Eukaryota</taxon>
        <taxon>Fungi</taxon>
        <taxon>Fungi incertae sedis</taxon>
        <taxon>Blastocladiomycota</taxon>
        <taxon>Blastocladiomycetes</taxon>
        <taxon>Blastocladiales</taxon>
        <taxon>Catenariaceae</taxon>
        <taxon>Catenaria</taxon>
    </lineage>
</organism>
<evidence type="ECO:0000256" key="11">
    <source>
        <dbReference type="SAM" id="Phobius"/>
    </source>
</evidence>
<dbReference type="GO" id="GO:0005886">
    <property type="term" value="C:plasma membrane"/>
    <property type="evidence" value="ECO:0007669"/>
    <property type="project" value="UniProtKB-SubCell"/>
</dbReference>
<keyword evidence="6 11" id="KW-0812">Transmembrane</keyword>
<evidence type="ECO:0000256" key="1">
    <source>
        <dbReference type="ARBA" id="ARBA00004651"/>
    </source>
</evidence>
<evidence type="ECO:0000259" key="12">
    <source>
        <dbReference type="Pfam" id="PF22997"/>
    </source>
</evidence>
<dbReference type="Pfam" id="PF03142">
    <property type="entry name" value="Chitin_synth_2"/>
    <property type="match status" value="1"/>
</dbReference>
<dbReference type="GO" id="GO:0004100">
    <property type="term" value="F:chitin synthase activity"/>
    <property type="evidence" value="ECO:0007669"/>
    <property type="project" value="UniProtKB-EC"/>
</dbReference>
<feature type="compositionally biased region" description="Polar residues" evidence="10">
    <location>
        <begin position="705"/>
        <end position="714"/>
    </location>
</feature>
<evidence type="ECO:0000256" key="2">
    <source>
        <dbReference type="ARBA" id="ARBA00012543"/>
    </source>
</evidence>
<dbReference type="PANTHER" id="PTHR22914:SF16">
    <property type="entry name" value="CHITIN SYNTHASE 3"/>
    <property type="match status" value="1"/>
</dbReference>
<evidence type="ECO:0000256" key="3">
    <source>
        <dbReference type="ARBA" id="ARBA00022475"/>
    </source>
</evidence>
<reference evidence="13 14" key="1">
    <citation type="submission" date="2016-07" db="EMBL/GenBank/DDBJ databases">
        <title>Pervasive Adenine N6-methylation of Active Genes in Fungi.</title>
        <authorList>
            <consortium name="DOE Joint Genome Institute"/>
            <person name="Mondo S.J."/>
            <person name="Dannebaum R.O."/>
            <person name="Kuo R.C."/>
            <person name="Labutti K."/>
            <person name="Haridas S."/>
            <person name="Kuo A."/>
            <person name="Salamov A."/>
            <person name="Ahrendt S.R."/>
            <person name="Lipzen A."/>
            <person name="Sullivan W."/>
            <person name="Andreopoulos W.B."/>
            <person name="Clum A."/>
            <person name="Lindquist E."/>
            <person name="Daum C."/>
            <person name="Ramamoorthy G.K."/>
            <person name="Gryganskyi A."/>
            <person name="Culley D."/>
            <person name="Magnuson J.K."/>
            <person name="James T.Y."/>
            <person name="O'Malley M.A."/>
            <person name="Stajich J.E."/>
            <person name="Spatafora J.W."/>
            <person name="Visel A."/>
            <person name="Grigoriev I.V."/>
        </authorList>
    </citation>
    <scope>NUCLEOTIDE SEQUENCE [LARGE SCALE GENOMIC DNA]</scope>
    <source>
        <strain evidence="13 14">PL171</strain>
    </source>
</reference>
<feature type="transmembrane region" description="Helical" evidence="11">
    <location>
        <begin position="567"/>
        <end position="591"/>
    </location>
</feature>
<evidence type="ECO:0000313" key="13">
    <source>
        <dbReference type="EMBL" id="ORZ31697.1"/>
    </source>
</evidence>
<dbReference type="EMBL" id="MCFL01000056">
    <property type="protein sequence ID" value="ORZ31697.1"/>
    <property type="molecule type" value="Genomic_DNA"/>
</dbReference>
<keyword evidence="8 11" id="KW-0472">Membrane</keyword>
<evidence type="ECO:0000313" key="14">
    <source>
        <dbReference type="Proteomes" id="UP000193411"/>
    </source>
</evidence>
<feature type="region of interest" description="Disordered" evidence="10">
    <location>
        <begin position="692"/>
        <end position="714"/>
    </location>
</feature>
<feature type="transmembrane region" description="Helical" evidence="11">
    <location>
        <begin position="514"/>
        <end position="535"/>
    </location>
</feature>
<keyword evidence="3" id="KW-1003">Cell membrane</keyword>
<feature type="domain" description="Chitin synthase 4-like" evidence="12">
    <location>
        <begin position="4"/>
        <end position="67"/>
    </location>
</feature>
<dbReference type="Proteomes" id="UP000193411">
    <property type="component" value="Unassembled WGS sequence"/>
</dbReference>
<dbReference type="EC" id="2.4.1.16" evidence="2"/>
<protein>
    <recommendedName>
        <fullName evidence="2">chitin synthase</fullName>
        <ecNumber evidence="2">2.4.1.16</ecNumber>
    </recommendedName>
</protein>
<comment type="subcellular location">
    <subcellularLocation>
        <location evidence="1">Cell membrane</location>
        <topology evidence="1">Multi-pass membrane protein</topology>
    </subcellularLocation>
</comment>
<evidence type="ECO:0000256" key="5">
    <source>
        <dbReference type="ARBA" id="ARBA00022679"/>
    </source>
</evidence>
<dbReference type="STRING" id="765915.A0A1Y2HAT1"/>
<keyword evidence="14" id="KW-1185">Reference proteome</keyword>
<evidence type="ECO:0000256" key="8">
    <source>
        <dbReference type="ARBA" id="ARBA00023136"/>
    </source>
</evidence>
<dbReference type="SUPFAM" id="SSF53448">
    <property type="entry name" value="Nucleotide-diphospho-sugar transferases"/>
    <property type="match status" value="1"/>
</dbReference>